<comment type="subcellular location">
    <subcellularLocation>
        <location evidence="1">Membrane</location>
        <topology evidence="1">Multi-pass membrane protein</topology>
    </subcellularLocation>
</comment>
<dbReference type="SUPFAM" id="SSF161111">
    <property type="entry name" value="Cation efflux protein transmembrane domain-like"/>
    <property type="match status" value="1"/>
</dbReference>
<dbReference type="PANTHER" id="PTHR43840:SF50">
    <property type="entry name" value="MANGANESE EFFLUX SYSTEM PROTEIN MNES"/>
    <property type="match status" value="1"/>
</dbReference>
<evidence type="ECO:0000256" key="7">
    <source>
        <dbReference type="SAM" id="Phobius"/>
    </source>
</evidence>
<feature type="domain" description="Cation efflux protein cytoplasmic" evidence="9">
    <location>
        <begin position="213"/>
        <end position="287"/>
    </location>
</feature>
<dbReference type="Proteomes" id="UP000318138">
    <property type="component" value="Chromosome"/>
</dbReference>
<comment type="similarity">
    <text evidence="2">Belongs to the cation diffusion facilitator (CDF) transporter (TC 2.A.4) family.</text>
</comment>
<evidence type="ECO:0000256" key="4">
    <source>
        <dbReference type="ARBA" id="ARBA00022692"/>
    </source>
</evidence>
<evidence type="ECO:0000256" key="3">
    <source>
        <dbReference type="ARBA" id="ARBA00022448"/>
    </source>
</evidence>
<evidence type="ECO:0000256" key="5">
    <source>
        <dbReference type="ARBA" id="ARBA00022989"/>
    </source>
</evidence>
<evidence type="ECO:0000256" key="6">
    <source>
        <dbReference type="ARBA" id="ARBA00023136"/>
    </source>
</evidence>
<dbReference type="KEGG" id="psua:FLK61_38485"/>
<dbReference type="InterPro" id="IPR058533">
    <property type="entry name" value="Cation_efflux_TM"/>
</dbReference>
<gene>
    <name evidence="10" type="ORF">FLK61_38485</name>
</gene>
<dbReference type="Pfam" id="PF01545">
    <property type="entry name" value="Cation_efflux"/>
    <property type="match status" value="1"/>
</dbReference>
<dbReference type="Pfam" id="PF16916">
    <property type="entry name" value="ZT_dimer"/>
    <property type="match status" value="1"/>
</dbReference>
<dbReference type="NCBIfam" id="TIGR01297">
    <property type="entry name" value="CDF"/>
    <property type="match status" value="1"/>
</dbReference>
<feature type="transmembrane region" description="Helical" evidence="7">
    <location>
        <begin position="83"/>
        <end position="101"/>
    </location>
</feature>
<feature type="transmembrane region" description="Helical" evidence="7">
    <location>
        <begin position="20"/>
        <end position="39"/>
    </location>
</feature>
<dbReference type="EMBL" id="CP041372">
    <property type="protein sequence ID" value="QKS72512.1"/>
    <property type="molecule type" value="Genomic_DNA"/>
</dbReference>
<dbReference type="GO" id="GO:0016020">
    <property type="term" value="C:membrane"/>
    <property type="evidence" value="ECO:0007669"/>
    <property type="project" value="UniProtKB-SubCell"/>
</dbReference>
<protein>
    <submittedName>
        <fullName evidence="10">Cation transporter</fullName>
    </submittedName>
</protein>
<feature type="transmembrane region" description="Helical" evidence="7">
    <location>
        <begin position="157"/>
        <end position="177"/>
    </location>
</feature>
<accession>A0A859FIL0</accession>
<name>A0A859FIL0_9BACI</name>
<reference evidence="11" key="1">
    <citation type="submission" date="2019-07" db="EMBL/GenBank/DDBJ databases">
        <title>Bacillus alkalisoli sp. nov. isolated from saline soil.</title>
        <authorList>
            <person name="Sun J.-Q."/>
            <person name="Xu L."/>
        </authorList>
    </citation>
    <scope>NUCLEOTIDE SEQUENCE [LARGE SCALE GENOMIC DNA]</scope>
    <source>
        <strain evidence="11">M4U3P1</strain>
    </source>
</reference>
<dbReference type="InterPro" id="IPR050291">
    <property type="entry name" value="CDF_Transporter"/>
</dbReference>
<dbReference type="InterPro" id="IPR036837">
    <property type="entry name" value="Cation_efflux_CTD_sf"/>
</dbReference>
<dbReference type="FunFam" id="1.20.1510.10:FF:000006">
    <property type="entry name" value="Divalent cation efflux transporter"/>
    <property type="match status" value="1"/>
</dbReference>
<dbReference type="InterPro" id="IPR002524">
    <property type="entry name" value="Cation_efflux"/>
</dbReference>
<dbReference type="RefSeq" id="WP_176010488.1">
    <property type="nucleotide sequence ID" value="NZ_CP041372.2"/>
</dbReference>
<dbReference type="SUPFAM" id="SSF160240">
    <property type="entry name" value="Cation efflux protein cytoplasmic domain-like"/>
    <property type="match status" value="1"/>
</dbReference>
<dbReference type="InterPro" id="IPR027469">
    <property type="entry name" value="Cation_efflux_TMD_sf"/>
</dbReference>
<evidence type="ECO:0000259" key="8">
    <source>
        <dbReference type="Pfam" id="PF01545"/>
    </source>
</evidence>
<dbReference type="Gene3D" id="3.30.70.1350">
    <property type="entry name" value="Cation efflux protein, cytoplasmic domain"/>
    <property type="match status" value="1"/>
</dbReference>
<proteinExistence type="inferred from homology"/>
<evidence type="ECO:0000256" key="1">
    <source>
        <dbReference type="ARBA" id="ARBA00004141"/>
    </source>
</evidence>
<evidence type="ECO:0000313" key="10">
    <source>
        <dbReference type="EMBL" id="QKS72512.1"/>
    </source>
</evidence>
<feature type="transmembrane region" description="Helical" evidence="7">
    <location>
        <begin position="117"/>
        <end position="136"/>
    </location>
</feature>
<evidence type="ECO:0000256" key="2">
    <source>
        <dbReference type="ARBA" id="ARBA00008114"/>
    </source>
</evidence>
<dbReference type="Gene3D" id="1.20.1510.10">
    <property type="entry name" value="Cation efflux protein transmembrane domain"/>
    <property type="match status" value="1"/>
</dbReference>
<keyword evidence="11" id="KW-1185">Reference proteome</keyword>
<sequence>MEEKYSNLKQSERGAIISLLAYLLLASLKVTIGIYAGSIALRADGFNNVTDIVVSIAVLIGLRVSQKPPDSDHPYGHWKAESIAALVASFIIMVVGLQVLVDAGRSFLTPTTEAPNAIAAVVGALGFVVMIGVYLYNRALAKRTKSRAVDSVAKDNLSDALVSAGATLGIIGSQFGLYWLDPLLAILVGLIICHTAWGIFRSTSHALTDGVENQELTRVVSTVNHVDDVVNVKDVKARYYGSSLVVDLVIEVNSSYSFKEVHDVSTNVEELIKRKHHVLDVHVHAEPIEV</sequence>
<feature type="domain" description="Cation efflux protein transmembrane" evidence="8">
    <location>
        <begin position="16"/>
        <end position="207"/>
    </location>
</feature>
<organism evidence="10 11">
    <name type="scientific">Paenalkalicoccus suaedae</name>
    <dbReference type="NCBI Taxonomy" id="2592382"/>
    <lineage>
        <taxon>Bacteria</taxon>
        <taxon>Bacillati</taxon>
        <taxon>Bacillota</taxon>
        <taxon>Bacilli</taxon>
        <taxon>Bacillales</taxon>
        <taxon>Bacillaceae</taxon>
        <taxon>Paenalkalicoccus</taxon>
    </lineage>
</organism>
<keyword evidence="6 7" id="KW-0472">Membrane</keyword>
<feature type="transmembrane region" description="Helical" evidence="7">
    <location>
        <begin position="183"/>
        <end position="200"/>
    </location>
</feature>
<keyword evidence="3" id="KW-0813">Transport</keyword>
<keyword evidence="4 7" id="KW-0812">Transmembrane</keyword>
<keyword evidence="5 7" id="KW-1133">Transmembrane helix</keyword>
<dbReference type="AlphaFoldDB" id="A0A859FIL0"/>
<evidence type="ECO:0000313" key="11">
    <source>
        <dbReference type="Proteomes" id="UP000318138"/>
    </source>
</evidence>
<dbReference type="GO" id="GO:0008324">
    <property type="term" value="F:monoatomic cation transmembrane transporter activity"/>
    <property type="evidence" value="ECO:0007669"/>
    <property type="project" value="InterPro"/>
</dbReference>
<dbReference type="InterPro" id="IPR027470">
    <property type="entry name" value="Cation_efflux_CTD"/>
</dbReference>
<dbReference type="PANTHER" id="PTHR43840">
    <property type="entry name" value="MITOCHONDRIAL METAL TRANSPORTER 1-RELATED"/>
    <property type="match status" value="1"/>
</dbReference>
<evidence type="ECO:0000259" key="9">
    <source>
        <dbReference type="Pfam" id="PF16916"/>
    </source>
</evidence>